<dbReference type="eggNOG" id="KOG0017">
    <property type="taxonomic scope" value="Eukaryota"/>
</dbReference>
<feature type="compositionally biased region" description="Low complexity" evidence="1">
    <location>
        <begin position="285"/>
        <end position="296"/>
    </location>
</feature>
<dbReference type="InterPro" id="IPR000477">
    <property type="entry name" value="RT_dom"/>
</dbReference>
<dbReference type="eggNOG" id="KOG1684">
    <property type="taxonomic scope" value="Eukaryota"/>
</dbReference>
<dbReference type="CDD" id="cd01647">
    <property type="entry name" value="RT_LTR"/>
    <property type="match status" value="1"/>
</dbReference>
<dbReference type="InterPro" id="IPR045004">
    <property type="entry name" value="ECH_dom"/>
</dbReference>
<dbReference type="AlphaFoldDB" id="A0A087HDI2"/>
<dbReference type="Pfam" id="PF00078">
    <property type="entry name" value="RVT_1"/>
    <property type="match status" value="1"/>
</dbReference>
<evidence type="ECO:0000313" key="5">
    <source>
        <dbReference type="EMBL" id="KFK40184.1"/>
    </source>
</evidence>
<dbReference type="CDD" id="cd00303">
    <property type="entry name" value="retropepsin_like"/>
    <property type="match status" value="1"/>
</dbReference>
<dbReference type="Gene3D" id="3.90.226.10">
    <property type="entry name" value="2-enoyl-CoA Hydratase, Chain A, domain 1"/>
    <property type="match status" value="1"/>
</dbReference>
<dbReference type="Gramene" id="KFK40184">
    <property type="protein sequence ID" value="KFK40184"/>
    <property type="gene ID" value="AALP_AA3G341400"/>
</dbReference>
<reference evidence="6" key="1">
    <citation type="journal article" date="2015" name="Nat. Plants">
        <title>Genome expansion of Arabis alpina linked with retrotransposition and reduced symmetric DNA methylation.</title>
        <authorList>
            <person name="Willing E.M."/>
            <person name="Rawat V."/>
            <person name="Mandakova T."/>
            <person name="Maumus F."/>
            <person name="James G.V."/>
            <person name="Nordstroem K.J."/>
            <person name="Becker C."/>
            <person name="Warthmann N."/>
            <person name="Chica C."/>
            <person name="Szarzynska B."/>
            <person name="Zytnicki M."/>
            <person name="Albani M.C."/>
            <person name="Kiefer C."/>
            <person name="Bergonzi S."/>
            <person name="Castaings L."/>
            <person name="Mateos J.L."/>
            <person name="Berns M.C."/>
            <person name="Bujdoso N."/>
            <person name="Piofczyk T."/>
            <person name="de Lorenzo L."/>
            <person name="Barrero-Sicilia C."/>
            <person name="Mateos I."/>
            <person name="Piednoel M."/>
            <person name="Hagmann J."/>
            <person name="Chen-Min-Tao R."/>
            <person name="Iglesias-Fernandez R."/>
            <person name="Schuster S.C."/>
            <person name="Alonso-Blanco C."/>
            <person name="Roudier F."/>
            <person name="Carbonero P."/>
            <person name="Paz-Ares J."/>
            <person name="Davis S.J."/>
            <person name="Pecinka A."/>
            <person name="Quesneville H."/>
            <person name="Colot V."/>
            <person name="Lysak M.A."/>
            <person name="Weigel D."/>
            <person name="Coupland G."/>
            <person name="Schneeberger K."/>
        </authorList>
    </citation>
    <scope>NUCLEOTIDE SEQUENCE [LARGE SCALE GENOMIC DNA]</scope>
    <source>
        <strain evidence="6">cv. Pajares</strain>
    </source>
</reference>
<proteinExistence type="predicted"/>
<dbReference type="InterPro" id="IPR005162">
    <property type="entry name" value="Retrotrans_gag_dom"/>
</dbReference>
<evidence type="ECO:0000313" key="6">
    <source>
        <dbReference type="Proteomes" id="UP000029120"/>
    </source>
</evidence>
<evidence type="ECO:0000256" key="1">
    <source>
        <dbReference type="SAM" id="MobiDB-lite"/>
    </source>
</evidence>
<dbReference type="InterPro" id="IPR032567">
    <property type="entry name" value="RTL1-rel"/>
</dbReference>
<dbReference type="SUPFAM" id="SSF52096">
    <property type="entry name" value="ClpP/crotonase"/>
    <property type="match status" value="1"/>
</dbReference>
<dbReference type="SUPFAM" id="SSF56672">
    <property type="entry name" value="DNA/RNA polymerases"/>
    <property type="match status" value="1"/>
</dbReference>
<dbReference type="InterPro" id="IPR043502">
    <property type="entry name" value="DNA/RNA_pol_sf"/>
</dbReference>
<dbReference type="Gene3D" id="3.10.10.10">
    <property type="entry name" value="HIV Type 1 Reverse Transcriptase, subunit A, domain 1"/>
    <property type="match status" value="1"/>
</dbReference>
<dbReference type="OrthoDB" id="1741103at2759"/>
<dbReference type="SUPFAM" id="SSF50630">
    <property type="entry name" value="Acid proteases"/>
    <property type="match status" value="1"/>
</dbReference>
<dbReference type="PANTHER" id="PTHR15503:SF22">
    <property type="entry name" value="TRANSPOSON TY3-I GAG POLYPROTEIN"/>
    <property type="match status" value="1"/>
</dbReference>
<organism evidence="5 6">
    <name type="scientific">Arabis alpina</name>
    <name type="common">Alpine rock-cress</name>
    <dbReference type="NCBI Taxonomy" id="50452"/>
    <lineage>
        <taxon>Eukaryota</taxon>
        <taxon>Viridiplantae</taxon>
        <taxon>Streptophyta</taxon>
        <taxon>Embryophyta</taxon>
        <taxon>Tracheophyta</taxon>
        <taxon>Spermatophyta</taxon>
        <taxon>Magnoliopsida</taxon>
        <taxon>eudicotyledons</taxon>
        <taxon>Gunneridae</taxon>
        <taxon>Pentapetalae</taxon>
        <taxon>rosids</taxon>
        <taxon>malvids</taxon>
        <taxon>Brassicales</taxon>
        <taxon>Brassicaceae</taxon>
        <taxon>Arabideae</taxon>
        <taxon>Arabis</taxon>
    </lineage>
</organism>
<feature type="region of interest" description="Disordered" evidence="1">
    <location>
        <begin position="265"/>
        <end position="317"/>
    </location>
</feature>
<dbReference type="Gene3D" id="2.40.70.10">
    <property type="entry name" value="Acid Proteases"/>
    <property type="match status" value="1"/>
</dbReference>
<dbReference type="PANTHER" id="PTHR15503">
    <property type="entry name" value="LDOC1 RELATED"/>
    <property type="match status" value="1"/>
</dbReference>
<dbReference type="InterPro" id="IPR029045">
    <property type="entry name" value="ClpP/crotonase-like_dom_sf"/>
</dbReference>
<gene>
    <name evidence="5" type="ordered locus">AALP_Aa3g341400</name>
</gene>
<dbReference type="Pfam" id="PF03732">
    <property type="entry name" value="Retrotrans_gag"/>
    <property type="match status" value="1"/>
</dbReference>
<accession>A0A087HDI2</accession>
<protein>
    <submittedName>
        <fullName evidence="5">Uncharacterized protein</fullName>
    </submittedName>
</protein>
<keyword evidence="6" id="KW-1185">Reference proteome</keyword>
<dbReference type="Pfam" id="PF16113">
    <property type="entry name" value="ECH_2"/>
    <property type="match status" value="1"/>
</dbReference>
<evidence type="ECO:0000259" key="3">
    <source>
        <dbReference type="Pfam" id="PF03732"/>
    </source>
</evidence>
<sequence>MTRGKGIARCGHARGPIVGAGPVRRGPLTIIDGVTMGCGGGIAIPGMFRVTTDKTVLAHPEVQIGFHPDAGTSYYLSRFPGYLGGYSDRYIANAEVAQRDRKGIMLESPALFEGASRDFLESQKLQVVRVCFDDDALMWYRWEQDRNPFLNWSQMKHRLISQFASNTNTCAGHCLMTLRQEGSVKDDCRQFIGLATNAPEVPKFILEWAFMSGLQPHIQSRVQTFSPQNLEKMMITAKMVDDWKEEDSRPSEKFSKGLYKSGHVGLAGNGVQKSSSGPAPSRPMSTTLSNTNTASSHKTDKGNPSNPNHSHNRLRPPFRRITMTEIAHRKAAGLCFRCDEKWSVRHVCPKAELRVLVVQPDGSEKEWEPKKEEDEVVEVQDTAKFAALSLNSLVGISSPRTMKMRGQIANTEVTVMIDSGASHNFVSLGLVQQLCLAVDNTGGYGVVTGTSFTVPGNGICRTVTLSIQGYSVKTSFLPLELGSAEVILGMQWLETIDEMHVNWKLQRIRFHNEDREVLLQEGEGMIVELSNCQQTVGEQQNNVSKDFQEVLDVFEQVFEEPEGLPPSRGREHSITLEPGSRPVTVRLFRYPQVQKAEIEKQVAGMLAAGIIRESNSPYSSLVLLVRKKDGSWHFCVDYRALNKATVGDNYLIPMIDQLLDELHGACVFSKLDLRSGYNEILLDRYSKVEKRLKRDD</sequence>
<name>A0A087HDI2_ARAAL</name>
<dbReference type="Proteomes" id="UP000029120">
    <property type="component" value="Chromosome 3"/>
</dbReference>
<evidence type="ECO:0000259" key="2">
    <source>
        <dbReference type="Pfam" id="PF00078"/>
    </source>
</evidence>
<dbReference type="EMBL" id="CM002871">
    <property type="protein sequence ID" value="KFK40184.1"/>
    <property type="molecule type" value="Genomic_DNA"/>
</dbReference>
<feature type="domain" description="Reverse transcriptase" evidence="2">
    <location>
        <begin position="625"/>
        <end position="687"/>
    </location>
</feature>
<evidence type="ECO:0000259" key="4">
    <source>
        <dbReference type="Pfam" id="PF16113"/>
    </source>
</evidence>
<feature type="domain" description="Retrotransposon gag" evidence="3">
    <location>
        <begin position="127"/>
        <end position="216"/>
    </location>
</feature>
<feature type="domain" description="Enoyl-CoA hydratase/isomerase" evidence="4">
    <location>
        <begin position="28"/>
        <end position="86"/>
    </location>
</feature>
<dbReference type="InterPro" id="IPR021109">
    <property type="entry name" value="Peptidase_aspartic_dom_sf"/>
</dbReference>
<dbReference type="OMA" id="ETIDEMH"/>
<dbReference type="Pfam" id="PF08284">
    <property type="entry name" value="RVP_2"/>
    <property type="match status" value="1"/>
</dbReference>